<dbReference type="AlphaFoldDB" id="A0A917K3G2"/>
<dbReference type="EMBL" id="BMMT01000014">
    <property type="protein sequence ID" value="GGI97515.1"/>
    <property type="molecule type" value="Genomic_DNA"/>
</dbReference>
<evidence type="ECO:0000313" key="2">
    <source>
        <dbReference type="Proteomes" id="UP000597989"/>
    </source>
</evidence>
<sequence>MSLSGSSDARTWWAPWADVVPDWFKTFVGLEGLARSEFNYETALLPGLLQTGVRASSDGGHGFLGGKGASDVWPRGVVEKLRRGCGCGAYAEDPEGPALVLAGRWAALLARLSG</sequence>
<reference evidence="1 2" key="1">
    <citation type="journal article" date="2014" name="Int. J. Syst. Evol. Microbiol.">
        <title>Complete genome sequence of Corynebacterium casei LMG S-19264T (=DSM 44701T), isolated from a smear-ripened cheese.</title>
        <authorList>
            <consortium name="US DOE Joint Genome Institute (JGI-PGF)"/>
            <person name="Walter F."/>
            <person name="Albersmeier A."/>
            <person name="Kalinowski J."/>
            <person name="Ruckert C."/>
        </authorList>
    </citation>
    <scope>NUCLEOTIDE SEQUENCE [LARGE SCALE GENOMIC DNA]</scope>
    <source>
        <strain evidence="1 2">CGMCC 4.7206</strain>
    </source>
</reference>
<name>A0A917K3G2_9PSEU</name>
<organism evidence="1 2">
    <name type="scientific">Saccharopolyspora thermophila</name>
    <dbReference type="NCBI Taxonomy" id="89367"/>
    <lineage>
        <taxon>Bacteria</taxon>
        <taxon>Bacillati</taxon>
        <taxon>Actinomycetota</taxon>
        <taxon>Actinomycetes</taxon>
        <taxon>Pseudonocardiales</taxon>
        <taxon>Pseudonocardiaceae</taxon>
        <taxon>Saccharopolyspora</taxon>
    </lineage>
</organism>
<gene>
    <name evidence="1" type="ORF">GCM10011581_38380</name>
</gene>
<proteinExistence type="predicted"/>
<dbReference type="Proteomes" id="UP000597989">
    <property type="component" value="Unassembled WGS sequence"/>
</dbReference>
<protein>
    <submittedName>
        <fullName evidence="1">Uncharacterized protein</fullName>
    </submittedName>
</protein>
<comment type="caution">
    <text evidence="1">The sequence shown here is derived from an EMBL/GenBank/DDBJ whole genome shotgun (WGS) entry which is preliminary data.</text>
</comment>
<accession>A0A917K3G2</accession>
<evidence type="ECO:0000313" key="1">
    <source>
        <dbReference type="EMBL" id="GGI97515.1"/>
    </source>
</evidence>